<dbReference type="FunFam" id="1.25.40.10:FF:000090">
    <property type="entry name" value="Pentatricopeptide repeat-containing protein, chloroplastic"/>
    <property type="match status" value="1"/>
</dbReference>
<dbReference type="InterPro" id="IPR046848">
    <property type="entry name" value="E_motif"/>
</dbReference>
<feature type="repeat" description="PPR" evidence="2">
    <location>
        <begin position="403"/>
        <end position="437"/>
    </location>
</feature>
<proteinExistence type="predicted"/>
<reference evidence="3 4" key="1">
    <citation type="journal article" date="2017" name="Nature">
        <title>The Apostasia genome and the evolution of orchids.</title>
        <authorList>
            <person name="Zhang G.Q."/>
            <person name="Liu K.W."/>
            <person name="Li Z."/>
            <person name="Lohaus R."/>
            <person name="Hsiao Y.Y."/>
            <person name="Niu S.C."/>
            <person name="Wang J.Y."/>
            <person name="Lin Y.C."/>
            <person name="Xu Q."/>
            <person name="Chen L.J."/>
            <person name="Yoshida K."/>
            <person name="Fujiwara S."/>
            <person name="Wang Z.W."/>
            <person name="Zhang Y.Q."/>
            <person name="Mitsuda N."/>
            <person name="Wang M."/>
            <person name="Liu G.H."/>
            <person name="Pecoraro L."/>
            <person name="Huang H.X."/>
            <person name="Xiao X.J."/>
            <person name="Lin M."/>
            <person name="Wu X.Y."/>
            <person name="Wu W.L."/>
            <person name="Chen Y.Y."/>
            <person name="Chang S.B."/>
            <person name="Sakamoto S."/>
            <person name="Ohme-Takagi M."/>
            <person name="Yagi M."/>
            <person name="Zeng S.J."/>
            <person name="Shen C.Y."/>
            <person name="Yeh C.M."/>
            <person name="Luo Y.B."/>
            <person name="Tsai W.C."/>
            <person name="Van de Peer Y."/>
            <person name="Liu Z.J."/>
        </authorList>
    </citation>
    <scope>NUCLEOTIDE SEQUENCE [LARGE SCALE GENOMIC DNA]</scope>
    <source>
        <strain evidence="4">cv. Shenzhen</strain>
        <tissue evidence="3">Stem</tissue>
    </source>
</reference>
<dbReference type="EC" id="3.6.4.12" evidence="3"/>
<dbReference type="InterPro" id="IPR002885">
    <property type="entry name" value="PPR_rpt"/>
</dbReference>
<dbReference type="GO" id="GO:0016787">
    <property type="term" value="F:hydrolase activity"/>
    <property type="evidence" value="ECO:0007669"/>
    <property type="project" value="UniProtKB-KW"/>
</dbReference>
<keyword evidence="1" id="KW-0677">Repeat</keyword>
<dbReference type="PANTHER" id="PTHR24015:SF2029">
    <property type="entry name" value="PENTACOTRIPEPTIDE-REPEAT REGION OF PRORP DOMAIN-CONTAINING PROTEIN"/>
    <property type="match status" value="1"/>
</dbReference>
<keyword evidence="3" id="KW-0378">Hydrolase</keyword>
<sequence>MRPTASAKNQIFALIHRRESWQQLKESLADAISTRTFSLELLLCLHAQAVSSGLHHNLYISSLLIAKYFASGDAAAARLVFDCHPGKRTKPLLWNSLISGYLRRGSPRLALDVFWEMMRSSPAECQPDKHSFHLAITACNRLSEFERGFEVGNLAWSRGLQSELLVATGLVSLYAKAGELFSARMVFDEMPVRDSVSWNAMISAYSQAGFLPEAMELFKKMRIVHGFCITESSLVSLVSCCGQLVRVQNGDGLHALVIKAGFHSNQLVLNSLLEMNLKCSRLDIAVKFFDQMGSKDLVSWSSMIGGYVKNDHPSEALKMFHLLVSIAGFEPTQSILLNALLACSALGDWQTGMWIEMTYLVCNGDGLASESSLITTLIYAYAKCRKMDFALKFLEKNERVKWDVIAWNAAIKACAEVGDIHWVFELLRMMQRRGIEMDRATILSMLPAIATIPSQRKGAETHALIVKRGFESERTIANSLIDTYARFGSLDDSHKVFEGIREKNVVSWSSMIGAYVWNGNSDGGFDAFEHMKEAGIKPNHFTFLALLSACCHGGFIDKGRELFLSMEEEYGLEPCVEHLTCMIDLFCRFGLLSDAHNLLKNVRLEASTSAGLWGALLSSCRLHGNLLIGEAAAGVLLVLEPNNAANYLMLANIYVRLGRREDSIAIYRLLNEKRLHKEPACSWFDGGLV</sequence>
<protein>
    <submittedName>
        <fullName evidence="3">Pentatricopeptide repeat-containing protein</fullName>
        <ecNumber evidence="3">3.6.4.12</ecNumber>
    </submittedName>
</protein>
<feature type="repeat" description="PPR" evidence="2">
    <location>
        <begin position="90"/>
        <end position="120"/>
    </location>
</feature>
<name>A0A2I0BBV9_9ASPA</name>
<dbReference type="Gene3D" id="1.25.40.10">
    <property type="entry name" value="Tetratricopeptide repeat domain"/>
    <property type="match status" value="6"/>
</dbReference>
<feature type="repeat" description="PPR" evidence="2">
    <location>
        <begin position="296"/>
        <end position="331"/>
    </location>
</feature>
<feature type="repeat" description="PPR" evidence="2">
    <location>
        <begin position="194"/>
        <end position="224"/>
    </location>
</feature>
<evidence type="ECO:0000313" key="3">
    <source>
        <dbReference type="EMBL" id="PKA65284.1"/>
    </source>
</evidence>
<gene>
    <name evidence="3" type="primary">PCMP-E14</name>
    <name evidence="3" type="ORF">AXF42_Ash005616</name>
</gene>
<dbReference type="GO" id="GO:0003678">
    <property type="term" value="F:DNA helicase activity"/>
    <property type="evidence" value="ECO:0007669"/>
    <property type="project" value="UniProtKB-EC"/>
</dbReference>
<dbReference type="InterPro" id="IPR046960">
    <property type="entry name" value="PPR_At4g14850-like_plant"/>
</dbReference>
<evidence type="ECO:0000256" key="2">
    <source>
        <dbReference type="PROSITE-ProRule" id="PRU00708"/>
    </source>
</evidence>
<organism evidence="3 4">
    <name type="scientific">Apostasia shenzhenica</name>
    <dbReference type="NCBI Taxonomy" id="1088818"/>
    <lineage>
        <taxon>Eukaryota</taxon>
        <taxon>Viridiplantae</taxon>
        <taxon>Streptophyta</taxon>
        <taxon>Embryophyta</taxon>
        <taxon>Tracheophyta</taxon>
        <taxon>Spermatophyta</taxon>
        <taxon>Magnoliopsida</taxon>
        <taxon>Liliopsida</taxon>
        <taxon>Asparagales</taxon>
        <taxon>Orchidaceae</taxon>
        <taxon>Apostasioideae</taxon>
        <taxon>Apostasia</taxon>
    </lineage>
</organism>
<accession>A0A2I0BBV9</accession>
<keyword evidence="4" id="KW-1185">Reference proteome</keyword>
<dbReference type="GO" id="GO:0009451">
    <property type="term" value="P:RNA modification"/>
    <property type="evidence" value="ECO:0007669"/>
    <property type="project" value="InterPro"/>
</dbReference>
<dbReference type="PROSITE" id="PS51375">
    <property type="entry name" value="PPR"/>
    <property type="match status" value="6"/>
</dbReference>
<dbReference type="Pfam" id="PF01535">
    <property type="entry name" value="PPR"/>
    <property type="match status" value="7"/>
</dbReference>
<dbReference type="OrthoDB" id="733871at2759"/>
<evidence type="ECO:0000256" key="1">
    <source>
        <dbReference type="ARBA" id="ARBA00022737"/>
    </source>
</evidence>
<feature type="repeat" description="PPR" evidence="2">
    <location>
        <begin position="539"/>
        <end position="574"/>
    </location>
</feature>
<evidence type="ECO:0000313" key="4">
    <source>
        <dbReference type="Proteomes" id="UP000236161"/>
    </source>
</evidence>
<dbReference type="GO" id="GO:0003723">
    <property type="term" value="F:RNA binding"/>
    <property type="evidence" value="ECO:0007669"/>
    <property type="project" value="InterPro"/>
</dbReference>
<dbReference type="NCBIfam" id="TIGR00756">
    <property type="entry name" value="PPR"/>
    <property type="match status" value="6"/>
</dbReference>
<dbReference type="PANTHER" id="PTHR24015">
    <property type="entry name" value="OS07G0578800 PROTEIN-RELATED"/>
    <property type="match status" value="1"/>
</dbReference>
<dbReference type="Pfam" id="PF13041">
    <property type="entry name" value="PPR_2"/>
    <property type="match status" value="1"/>
</dbReference>
<dbReference type="AlphaFoldDB" id="A0A2I0BBV9"/>
<dbReference type="Proteomes" id="UP000236161">
    <property type="component" value="Unassembled WGS sequence"/>
</dbReference>
<feature type="repeat" description="PPR" evidence="2">
    <location>
        <begin position="504"/>
        <end position="538"/>
    </location>
</feature>
<dbReference type="InterPro" id="IPR011990">
    <property type="entry name" value="TPR-like_helical_dom_sf"/>
</dbReference>
<dbReference type="Pfam" id="PF20431">
    <property type="entry name" value="E_motif"/>
    <property type="match status" value="1"/>
</dbReference>
<dbReference type="EMBL" id="KZ451895">
    <property type="protein sequence ID" value="PKA65284.1"/>
    <property type="molecule type" value="Genomic_DNA"/>
</dbReference>